<evidence type="ECO:0000313" key="1">
    <source>
        <dbReference type="EMBL" id="CTQ76889.1"/>
    </source>
</evidence>
<proteinExistence type="predicted"/>
<gene>
    <name evidence="1" type="ORF">LA5096_04922</name>
</gene>
<organism evidence="1 2">
    <name type="scientific">Roseibium album</name>
    <dbReference type="NCBI Taxonomy" id="311410"/>
    <lineage>
        <taxon>Bacteria</taxon>
        <taxon>Pseudomonadati</taxon>
        <taxon>Pseudomonadota</taxon>
        <taxon>Alphaproteobacteria</taxon>
        <taxon>Hyphomicrobiales</taxon>
        <taxon>Stappiaceae</taxon>
        <taxon>Roseibium</taxon>
    </lineage>
</organism>
<dbReference type="GeneID" id="97672199"/>
<dbReference type="RefSeq" id="WP_055661757.1">
    <property type="nucleotide sequence ID" value="NZ_CXWC01000013.1"/>
</dbReference>
<name>A0A0M7APS0_9HYPH</name>
<dbReference type="EMBL" id="CXWC01000013">
    <property type="protein sequence ID" value="CTQ76889.1"/>
    <property type="molecule type" value="Genomic_DNA"/>
</dbReference>
<dbReference type="STRING" id="311410.LA5095_03640"/>
<protein>
    <submittedName>
        <fullName evidence="1">Uncharacterized protein</fullName>
    </submittedName>
</protein>
<keyword evidence="2" id="KW-1185">Reference proteome</keyword>
<dbReference type="Proteomes" id="UP000049983">
    <property type="component" value="Unassembled WGS sequence"/>
</dbReference>
<sequence length="174" mass="20136">MASIDNIAGWREEYEYFQYGDENTDTDAGIYDPVMDDWRAHKNKFVHGMPPKPPISQVLHLVEVMLGNEETRSAMKELSDWWDLLEKKGPFEDDDPEMALFPDEAVQLLIEFWQWFCFKAGYPHLGQVFHHVAIEVANKILQGRLPGVHARETEEYLLQNYSLFVSADDEGASQ</sequence>
<evidence type="ECO:0000313" key="2">
    <source>
        <dbReference type="Proteomes" id="UP000049983"/>
    </source>
</evidence>
<reference evidence="2" key="1">
    <citation type="submission" date="2015-07" db="EMBL/GenBank/DDBJ databases">
        <authorList>
            <person name="Rodrigo-Torres Lidia"/>
            <person name="Arahal R.David."/>
        </authorList>
    </citation>
    <scope>NUCLEOTIDE SEQUENCE [LARGE SCALE GENOMIC DNA]</scope>
    <source>
        <strain evidence="2">CECT 5096</strain>
    </source>
</reference>
<dbReference type="OrthoDB" id="7679418at2"/>
<accession>A0A0M7APS0</accession>
<dbReference type="AlphaFoldDB" id="A0A0M7APS0"/>